<sequence length="69" mass="8585">MLYVKVFFTSLKIFSFYNQISITLTSFLIIDKFIYFIGFLVKYFFKVFQFFKKIMIKKLVWNKFLIFFT</sequence>
<feature type="transmembrane region" description="Helical" evidence="1">
    <location>
        <begin position="20"/>
        <end position="45"/>
    </location>
</feature>
<dbReference type="EMBL" id="CP002458">
    <property type="protein sequence ID" value="ADV34051.1"/>
    <property type="molecule type" value="Genomic_DNA"/>
</dbReference>
<keyword evidence="1" id="KW-1133">Transmembrane helix</keyword>
<gene>
    <name evidence="2" type="ordered locus">MfeM64YM_0041</name>
</gene>
<evidence type="ECO:0000313" key="3">
    <source>
        <dbReference type="Proteomes" id="UP000007473"/>
    </source>
</evidence>
<protein>
    <submittedName>
        <fullName evidence="2">Uncharacterized protein</fullName>
    </submittedName>
</protein>
<accession>A0AB32XB46</accession>
<keyword evidence="1" id="KW-0472">Membrane</keyword>
<keyword evidence="1" id="KW-0812">Transmembrane</keyword>
<reference evidence="2 3" key="1">
    <citation type="journal article" date="2011" name="J. Bacteriol.">
        <title>Genome sequence of the repetitive-sequence-rich Mycoplasma fermentans strain M64.</title>
        <authorList>
            <person name="Shu H.W."/>
            <person name="Liu T.T."/>
            <person name="Chang H.Y."/>
            <person name="Liu Y.M."/>
            <person name="Wu K.M."/>
            <person name="Shu H.Y."/>
            <person name="Tsai S.F."/>
            <person name="Hsiao K.J."/>
            <person name="Hu W.S."/>
            <person name="Ng W.V."/>
        </authorList>
    </citation>
    <scope>NUCLEOTIDE SEQUENCE [LARGE SCALE GENOMIC DNA]</scope>
    <source>
        <strain evidence="2 3">M64</strain>
    </source>
</reference>
<evidence type="ECO:0000313" key="2">
    <source>
        <dbReference type="EMBL" id="ADV34051.1"/>
    </source>
</evidence>
<evidence type="ECO:0000256" key="1">
    <source>
        <dbReference type="SAM" id="Phobius"/>
    </source>
</evidence>
<name>A0AB32XB46_MYCFM</name>
<dbReference type="KEGG" id="mfm:MfeM64YM_0041"/>
<organism evidence="2 3">
    <name type="scientific">Mycoplasmopsis fermentans (strain M64)</name>
    <name type="common">Mycoplasma fermentans</name>
    <dbReference type="NCBI Taxonomy" id="943945"/>
    <lineage>
        <taxon>Bacteria</taxon>
        <taxon>Bacillati</taxon>
        <taxon>Mycoplasmatota</taxon>
        <taxon>Mycoplasmoidales</taxon>
        <taxon>Metamycoplasmataceae</taxon>
        <taxon>Mycoplasmopsis</taxon>
    </lineage>
</organism>
<dbReference type="AlphaFoldDB" id="A0AB32XB46"/>
<dbReference type="Proteomes" id="UP000007473">
    <property type="component" value="Chromosome"/>
</dbReference>
<proteinExistence type="predicted"/>